<dbReference type="AlphaFoldDB" id="A0A1Y1UXI6"/>
<evidence type="ECO:0000256" key="3">
    <source>
        <dbReference type="PROSITE-ProRule" id="PRU00261"/>
    </source>
</evidence>
<dbReference type="SMART" id="SM00270">
    <property type="entry name" value="ChtBD1"/>
    <property type="match status" value="4"/>
</dbReference>
<evidence type="ECO:0000256" key="1">
    <source>
        <dbReference type="ARBA" id="ARBA00022669"/>
    </source>
</evidence>
<evidence type="ECO:0000256" key="4">
    <source>
        <dbReference type="SAM" id="MobiDB-lite"/>
    </source>
</evidence>
<dbReference type="PROSITE" id="PS50941">
    <property type="entry name" value="CHIT_BIND_I_2"/>
    <property type="match status" value="2"/>
</dbReference>
<evidence type="ECO:0000256" key="2">
    <source>
        <dbReference type="ARBA" id="ARBA00023157"/>
    </source>
</evidence>
<dbReference type="OrthoDB" id="1193027at2759"/>
<feature type="domain" description="Chitin-binding type-1" evidence="6">
    <location>
        <begin position="274"/>
        <end position="316"/>
    </location>
</feature>
<reference evidence="7 8" key="2">
    <citation type="submission" date="2016-08" db="EMBL/GenBank/DDBJ databases">
        <title>Pervasive Adenine N6-methylation of Active Genes in Fungi.</title>
        <authorList>
            <consortium name="DOE Joint Genome Institute"/>
            <person name="Mondo S.J."/>
            <person name="Dannebaum R.O."/>
            <person name="Kuo R.C."/>
            <person name="Labutti K."/>
            <person name="Haridas S."/>
            <person name="Kuo A."/>
            <person name="Salamov A."/>
            <person name="Ahrendt S.R."/>
            <person name="Lipzen A."/>
            <person name="Sullivan W."/>
            <person name="Andreopoulos W.B."/>
            <person name="Clum A."/>
            <person name="Lindquist E."/>
            <person name="Daum C."/>
            <person name="Ramamoorthy G.K."/>
            <person name="Gryganskyi A."/>
            <person name="Culley D."/>
            <person name="Magnuson J.K."/>
            <person name="James T.Y."/>
            <person name="O'Malley M.A."/>
            <person name="Stajich J.E."/>
            <person name="Spatafora J.W."/>
            <person name="Visel A."/>
            <person name="Grigoriev I.V."/>
        </authorList>
    </citation>
    <scope>NUCLEOTIDE SEQUENCE [LARGE SCALE GENOMIC DNA]</scope>
    <source>
        <strain evidence="8">finn</strain>
    </source>
</reference>
<gene>
    <name evidence="7" type="ORF">BCR36DRAFT_361674</name>
</gene>
<dbReference type="InterPro" id="IPR018371">
    <property type="entry name" value="Chitin-binding_1_CS"/>
</dbReference>
<dbReference type="GO" id="GO:0008061">
    <property type="term" value="F:chitin binding"/>
    <property type="evidence" value="ECO:0007669"/>
    <property type="project" value="UniProtKB-UniRule"/>
</dbReference>
<dbReference type="Gene3D" id="3.30.60.10">
    <property type="entry name" value="Endochitinase-like"/>
    <property type="match status" value="4"/>
</dbReference>
<feature type="disulfide bond" evidence="3">
    <location>
        <begin position="289"/>
        <end position="303"/>
    </location>
</feature>
<dbReference type="STRING" id="1754191.A0A1Y1UXI6"/>
<keyword evidence="2 3" id="KW-1015">Disulfide bond</keyword>
<feature type="signal peptide" evidence="5">
    <location>
        <begin position="1"/>
        <end position="19"/>
    </location>
</feature>
<dbReference type="PROSITE" id="PS00026">
    <property type="entry name" value="CHIT_BIND_I_1"/>
    <property type="match status" value="1"/>
</dbReference>
<evidence type="ECO:0000313" key="7">
    <source>
        <dbReference type="EMBL" id="ORX42979.1"/>
    </source>
</evidence>
<comment type="caution">
    <text evidence="3">Lacks conserved residue(s) required for the propagation of feature annotation.</text>
</comment>
<name>A0A1Y1UXI6_9FUNG</name>
<dbReference type="CDD" id="cd00035">
    <property type="entry name" value="ChtBD1"/>
    <property type="match status" value="2"/>
</dbReference>
<evidence type="ECO:0000259" key="6">
    <source>
        <dbReference type="PROSITE" id="PS50941"/>
    </source>
</evidence>
<feature type="disulfide bond" evidence="3">
    <location>
        <begin position="189"/>
        <end position="203"/>
    </location>
</feature>
<feature type="chain" id="PRO_5013231485" description="Chitin-binding type-1 domain-containing protein" evidence="5">
    <location>
        <begin position="20"/>
        <end position="316"/>
    </location>
</feature>
<organism evidence="7 8">
    <name type="scientific">Piromyces finnis</name>
    <dbReference type="NCBI Taxonomy" id="1754191"/>
    <lineage>
        <taxon>Eukaryota</taxon>
        <taxon>Fungi</taxon>
        <taxon>Fungi incertae sedis</taxon>
        <taxon>Chytridiomycota</taxon>
        <taxon>Chytridiomycota incertae sedis</taxon>
        <taxon>Neocallimastigomycetes</taxon>
        <taxon>Neocallimastigales</taxon>
        <taxon>Neocallimastigaceae</taxon>
        <taxon>Piromyces</taxon>
    </lineage>
</organism>
<dbReference type="EMBL" id="MCFH01000057">
    <property type="protein sequence ID" value="ORX42979.1"/>
    <property type="molecule type" value="Genomic_DNA"/>
</dbReference>
<evidence type="ECO:0000256" key="5">
    <source>
        <dbReference type="SAM" id="SignalP"/>
    </source>
</evidence>
<keyword evidence="8" id="KW-1185">Reference proteome</keyword>
<dbReference type="InterPro" id="IPR036861">
    <property type="entry name" value="Endochitinase-like_sf"/>
</dbReference>
<dbReference type="Proteomes" id="UP000193719">
    <property type="component" value="Unassembled WGS sequence"/>
</dbReference>
<dbReference type="SUPFAM" id="SSF57016">
    <property type="entry name" value="Plant lectins/antimicrobial peptides"/>
    <property type="match status" value="4"/>
</dbReference>
<feature type="domain" description="Chitin-binding type-1" evidence="6">
    <location>
        <begin position="174"/>
        <end position="218"/>
    </location>
</feature>
<proteinExistence type="predicted"/>
<sequence>MKFYTLFITFTLFIFGTFANQEMGPDQDPGVGRCNVYKKCPLKKQYRNSKLSEKELEKDKYHQCCSYYSHCGESIEYCGVGCQFGDCLPEYKDQTRQLFVCHSLYLQNRCSNDCPCLNGACCSKYGYCGTTKEFCDEGNRMTSTLATKFITLSIPTASKTTTTTTPTPTIKVVKGMCGKDIGSCSEGHCCSKYGWCGSTKDHCYISKGCQSEFGKCQNDSSSTKETKKSTTTTTSKKTSASKKVNSTTKNTITKKTSKTLTKKAKTTSTIKKIAGKCGEGYGKCPKGLCCSKYGWCGSAKDYCAKGCQPKYGKCLN</sequence>
<comment type="caution">
    <text evidence="7">The sequence shown here is derived from an EMBL/GenBank/DDBJ whole genome shotgun (WGS) entry which is preliminary data.</text>
</comment>
<accession>A0A1Y1UXI6</accession>
<evidence type="ECO:0000313" key="8">
    <source>
        <dbReference type="Proteomes" id="UP000193719"/>
    </source>
</evidence>
<dbReference type="Pfam" id="PF00187">
    <property type="entry name" value="Chitin_bind_1"/>
    <property type="match status" value="3"/>
</dbReference>
<keyword evidence="5" id="KW-0732">Signal</keyword>
<keyword evidence="1 3" id="KW-0147">Chitin-binding</keyword>
<feature type="disulfide bond" evidence="3">
    <location>
        <begin position="184"/>
        <end position="196"/>
    </location>
</feature>
<reference evidence="7 8" key="1">
    <citation type="submission" date="2016-08" db="EMBL/GenBank/DDBJ databases">
        <title>Genomes of anaerobic fungi encode conserved fungal cellulosomes for biomass hydrolysis.</title>
        <authorList>
            <consortium name="DOE Joint Genome Institute"/>
            <person name="Haitjema C.H."/>
            <person name="Gilmore S.P."/>
            <person name="Henske J.K."/>
            <person name="Solomon K.V."/>
            <person name="De Groot R."/>
            <person name="Kuo A."/>
            <person name="Mondo S.J."/>
            <person name="Salamov A.A."/>
            <person name="Labutti K."/>
            <person name="Zhao Z."/>
            <person name="Chiniquy J."/>
            <person name="Barry K."/>
            <person name="Brewer H.M."/>
            <person name="Purvine S.O."/>
            <person name="Wright A.T."/>
            <person name="Boxma B."/>
            <person name="Van Alen T."/>
            <person name="Hackstein J.H."/>
            <person name="Baker S.E."/>
            <person name="Grigoriev I.V."/>
            <person name="O'Malley M.A."/>
        </authorList>
    </citation>
    <scope>NUCLEOTIDE SEQUENCE [LARGE SCALE GENOMIC DNA]</scope>
    <source>
        <strain evidence="8">finn</strain>
    </source>
</reference>
<protein>
    <recommendedName>
        <fullName evidence="6">Chitin-binding type-1 domain-containing protein</fullName>
    </recommendedName>
</protein>
<dbReference type="PRINTS" id="PR00451">
    <property type="entry name" value="CHITINBINDNG"/>
</dbReference>
<feature type="disulfide bond" evidence="3">
    <location>
        <begin position="284"/>
        <end position="296"/>
    </location>
</feature>
<dbReference type="PANTHER" id="PTHR47849:SF12">
    <property type="match status" value="1"/>
</dbReference>
<dbReference type="PANTHER" id="PTHR47849">
    <property type="entry name" value="CHITIN-BINDING LECTIN 1"/>
    <property type="match status" value="1"/>
</dbReference>
<dbReference type="InterPro" id="IPR001002">
    <property type="entry name" value="Chitin-bd_1"/>
</dbReference>
<feature type="region of interest" description="Disordered" evidence="4">
    <location>
        <begin position="213"/>
        <end position="232"/>
    </location>
</feature>